<feature type="transmembrane region" description="Helical" evidence="2">
    <location>
        <begin position="78"/>
        <end position="98"/>
    </location>
</feature>
<gene>
    <name evidence="3" type="ORF">JOF36_002503</name>
</gene>
<feature type="region of interest" description="Disordered" evidence="1">
    <location>
        <begin position="108"/>
        <end position="130"/>
    </location>
</feature>
<sequence>MIAWLIIDNGLWERPTGDRLREQAVLYNAATVATISIGVLCMYVLLYVVTVASALVVIPPAYLGSTLVHPSGFGDYAGIAWLSVSMGTIAGALGSGLASEDAVRQASYSRREQERRRRLKDADTEANEPR</sequence>
<dbReference type="Proteomes" id="UP001519295">
    <property type="component" value="Unassembled WGS sequence"/>
</dbReference>
<proteinExistence type="predicted"/>
<feature type="transmembrane region" description="Helical" evidence="2">
    <location>
        <begin position="25"/>
        <end position="58"/>
    </location>
</feature>
<keyword evidence="2" id="KW-0472">Membrane</keyword>
<keyword evidence="4" id="KW-1185">Reference proteome</keyword>
<reference evidence="3 4" key="1">
    <citation type="submission" date="2021-03" db="EMBL/GenBank/DDBJ databases">
        <title>Sequencing the genomes of 1000 actinobacteria strains.</title>
        <authorList>
            <person name="Klenk H.-P."/>
        </authorList>
    </citation>
    <scope>NUCLEOTIDE SEQUENCE [LARGE SCALE GENOMIC DNA]</scope>
    <source>
        <strain evidence="3 4">DSM 45256</strain>
    </source>
</reference>
<keyword evidence="2" id="KW-0812">Transmembrane</keyword>
<dbReference type="EMBL" id="JAGINU010000001">
    <property type="protein sequence ID" value="MBP2366807.1"/>
    <property type="molecule type" value="Genomic_DNA"/>
</dbReference>
<evidence type="ECO:0000256" key="1">
    <source>
        <dbReference type="SAM" id="MobiDB-lite"/>
    </source>
</evidence>
<comment type="caution">
    <text evidence="3">The sequence shown here is derived from an EMBL/GenBank/DDBJ whole genome shotgun (WGS) entry which is preliminary data.</text>
</comment>
<evidence type="ECO:0000256" key="2">
    <source>
        <dbReference type="SAM" id="Phobius"/>
    </source>
</evidence>
<accession>A0ABS4VSA5</accession>
<organism evidence="3 4">
    <name type="scientific">Pseudonocardia parietis</name>
    <dbReference type="NCBI Taxonomy" id="570936"/>
    <lineage>
        <taxon>Bacteria</taxon>
        <taxon>Bacillati</taxon>
        <taxon>Actinomycetota</taxon>
        <taxon>Actinomycetes</taxon>
        <taxon>Pseudonocardiales</taxon>
        <taxon>Pseudonocardiaceae</taxon>
        <taxon>Pseudonocardia</taxon>
    </lineage>
</organism>
<evidence type="ECO:0000313" key="4">
    <source>
        <dbReference type="Proteomes" id="UP001519295"/>
    </source>
</evidence>
<name>A0ABS4VSA5_9PSEU</name>
<dbReference type="RefSeq" id="WP_210026899.1">
    <property type="nucleotide sequence ID" value="NZ_JAGINU010000001.1"/>
</dbReference>
<protein>
    <submittedName>
        <fullName evidence="3">Uncharacterized protein</fullName>
    </submittedName>
</protein>
<evidence type="ECO:0000313" key="3">
    <source>
        <dbReference type="EMBL" id="MBP2366807.1"/>
    </source>
</evidence>
<feature type="compositionally biased region" description="Basic and acidic residues" evidence="1">
    <location>
        <begin position="109"/>
        <end position="130"/>
    </location>
</feature>
<keyword evidence="2" id="KW-1133">Transmembrane helix</keyword>